<dbReference type="EMBL" id="NBNE01002740">
    <property type="protein sequence ID" value="OWZ09563.1"/>
    <property type="molecule type" value="Genomic_DNA"/>
</dbReference>
<dbReference type="OrthoDB" id="123906at2759"/>
<keyword evidence="2" id="KW-1185">Reference proteome</keyword>
<proteinExistence type="predicted"/>
<organism evidence="1 2">
    <name type="scientific">Phytophthora megakarya</name>
    <dbReference type="NCBI Taxonomy" id="4795"/>
    <lineage>
        <taxon>Eukaryota</taxon>
        <taxon>Sar</taxon>
        <taxon>Stramenopiles</taxon>
        <taxon>Oomycota</taxon>
        <taxon>Peronosporomycetes</taxon>
        <taxon>Peronosporales</taxon>
        <taxon>Peronosporaceae</taxon>
        <taxon>Phytophthora</taxon>
    </lineage>
</organism>
<reference evidence="2" key="1">
    <citation type="submission" date="2017-03" db="EMBL/GenBank/DDBJ databases">
        <title>Phytopthora megakarya and P. palmivora, two closely related causual agents of cacao black pod achieved similar genome size and gene model numbers by different mechanisms.</title>
        <authorList>
            <person name="Ali S."/>
            <person name="Shao J."/>
            <person name="Larry D.J."/>
            <person name="Kronmiller B."/>
            <person name="Shen D."/>
            <person name="Strem M.D."/>
            <person name="Melnick R.L."/>
            <person name="Guiltinan M.J."/>
            <person name="Tyler B.M."/>
            <person name="Meinhardt L.W."/>
            <person name="Bailey B.A."/>
        </authorList>
    </citation>
    <scope>NUCLEOTIDE SEQUENCE [LARGE SCALE GENOMIC DNA]</scope>
    <source>
        <strain evidence="2">zdho120</strain>
    </source>
</reference>
<comment type="caution">
    <text evidence="1">The sequence shown here is derived from an EMBL/GenBank/DDBJ whole genome shotgun (WGS) entry which is preliminary data.</text>
</comment>
<protein>
    <recommendedName>
        <fullName evidence="3">Reverse transcriptase</fullName>
    </recommendedName>
</protein>
<name>A0A225VVW0_9STRA</name>
<sequence>MATNHGTVGRDRTVIDAALLLTPLTERAAPTKGRLIMTSKDCLKCFDRIPRWYMNLIYRGIGVPELPRNHLIDPLGPGIIDVRTAFGWLSTGEREFGIGQGSILSNPHVSCYMDYLQARLVGCAHTIEVQYHQTTRGRVWIGSTLFDDDQLGITSTEQGAQEHTNITNMLTGEQVSLDKFKLYLHQKDSNT</sequence>
<evidence type="ECO:0000313" key="1">
    <source>
        <dbReference type="EMBL" id="OWZ09563.1"/>
    </source>
</evidence>
<dbReference type="Proteomes" id="UP000198211">
    <property type="component" value="Unassembled WGS sequence"/>
</dbReference>
<gene>
    <name evidence="1" type="ORF">PHMEG_00017711</name>
</gene>
<accession>A0A225VVW0</accession>
<evidence type="ECO:0008006" key="3">
    <source>
        <dbReference type="Google" id="ProtNLM"/>
    </source>
</evidence>
<evidence type="ECO:0000313" key="2">
    <source>
        <dbReference type="Proteomes" id="UP000198211"/>
    </source>
</evidence>
<dbReference type="AlphaFoldDB" id="A0A225VVW0"/>